<comment type="caution">
    <text evidence="1">The sequence shown here is derived from an EMBL/GenBank/DDBJ whole genome shotgun (WGS) entry which is preliminary data.</text>
</comment>
<proteinExistence type="predicted"/>
<dbReference type="OrthoDB" id="9944071at2"/>
<dbReference type="AlphaFoldDB" id="A0A2S6N577"/>
<gene>
    <name evidence="1" type="ORF">CCR94_13935</name>
</gene>
<name>A0A2S6N577_9HYPH</name>
<evidence type="ECO:0000313" key="2">
    <source>
        <dbReference type="Proteomes" id="UP000239089"/>
    </source>
</evidence>
<organism evidence="1 2">
    <name type="scientific">Rhodoblastus sphagnicola</name>
    <dbReference type="NCBI Taxonomy" id="333368"/>
    <lineage>
        <taxon>Bacteria</taxon>
        <taxon>Pseudomonadati</taxon>
        <taxon>Pseudomonadota</taxon>
        <taxon>Alphaproteobacteria</taxon>
        <taxon>Hyphomicrobiales</taxon>
        <taxon>Rhodoblastaceae</taxon>
        <taxon>Rhodoblastus</taxon>
    </lineage>
</organism>
<evidence type="ECO:0000313" key="1">
    <source>
        <dbReference type="EMBL" id="PPQ29752.1"/>
    </source>
</evidence>
<keyword evidence="2" id="KW-1185">Reference proteome</keyword>
<accession>A0A2S6N577</accession>
<protein>
    <submittedName>
        <fullName evidence="1">Uncharacterized protein</fullName>
    </submittedName>
</protein>
<reference evidence="1 2" key="1">
    <citation type="journal article" date="2018" name="Arch. Microbiol.">
        <title>New insights into the metabolic potential of the phototrophic purple bacterium Rhodopila globiformis DSM 161(T) from its draft genome sequence and evidence for a vanadium-dependent nitrogenase.</title>
        <authorList>
            <person name="Imhoff J.F."/>
            <person name="Rahn T."/>
            <person name="Kunzel S."/>
            <person name="Neulinger S.C."/>
        </authorList>
    </citation>
    <scope>NUCLEOTIDE SEQUENCE [LARGE SCALE GENOMIC DNA]</scope>
    <source>
        <strain evidence="1 2">DSM 16996</strain>
    </source>
</reference>
<dbReference type="RefSeq" id="WP_104508462.1">
    <property type="nucleotide sequence ID" value="NZ_JACIGC010000003.1"/>
</dbReference>
<sequence length="64" mass="6698">MESSGDSIDLAILLPVLLGVTLILGYAVHMVLRDKGLGIVGNGAFLMVGLSAGGFFMSFIQSHF</sequence>
<dbReference type="EMBL" id="NHSJ01000087">
    <property type="protein sequence ID" value="PPQ29752.1"/>
    <property type="molecule type" value="Genomic_DNA"/>
</dbReference>
<dbReference type="Proteomes" id="UP000239089">
    <property type="component" value="Unassembled WGS sequence"/>
</dbReference>